<dbReference type="PROSITE" id="PS01153">
    <property type="entry name" value="NOL1_NOP2_SUN"/>
    <property type="match status" value="1"/>
</dbReference>
<feature type="binding site" evidence="14">
    <location>
        <position position="310"/>
    </location>
    <ligand>
        <name>S-adenosyl-L-methionine</name>
        <dbReference type="ChEBI" id="CHEBI:59789"/>
    </ligand>
</feature>
<evidence type="ECO:0000256" key="5">
    <source>
        <dbReference type="ARBA" id="ARBA00022490"/>
    </source>
</evidence>
<dbReference type="PRINTS" id="PR02008">
    <property type="entry name" value="RCMTFAMILY"/>
</dbReference>
<dbReference type="GO" id="GO:0009383">
    <property type="term" value="F:rRNA (cytosine-C5-)-methyltransferase activity"/>
    <property type="evidence" value="ECO:0007669"/>
    <property type="project" value="TreeGrafter"/>
</dbReference>
<dbReference type="PANTHER" id="PTHR22807:SF61">
    <property type="entry name" value="NOL1_NOP2_SUN FAMILY PROTEIN _ ANTITERMINATION NUSB DOMAIN-CONTAINING PROTEIN"/>
    <property type="match status" value="1"/>
</dbReference>
<dbReference type="SUPFAM" id="SSF53335">
    <property type="entry name" value="S-adenosyl-L-methionine-dependent methyltransferases"/>
    <property type="match status" value="1"/>
</dbReference>
<protein>
    <recommendedName>
        <fullName evidence="4">16S rRNA (cytosine(967)-C(5))-methyltransferase</fullName>
        <ecNumber evidence="4">2.1.1.176</ecNumber>
    </recommendedName>
    <alternativeName>
        <fullName evidence="11">16S rRNA m5C967 methyltransferase</fullName>
    </alternativeName>
    <alternativeName>
        <fullName evidence="12">rRNA (cytosine-C(5)-)-methyltransferase RsmB</fullName>
    </alternativeName>
</protein>
<dbReference type="EMBL" id="SNXW01000001">
    <property type="protein sequence ID" value="TDP88440.1"/>
    <property type="molecule type" value="Genomic_DNA"/>
</dbReference>
<keyword evidence="8 14" id="KW-0808">Transferase</keyword>
<dbReference type="FunFam" id="3.40.50.150:FF:000022">
    <property type="entry name" value="Ribosomal RNA small subunit methyltransferase B"/>
    <property type="match status" value="1"/>
</dbReference>
<dbReference type="SUPFAM" id="SSF48013">
    <property type="entry name" value="NusB-like"/>
    <property type="match status" value="1"/>
</dbReference>
<keyword evidence="6" id="KW-0698">rRNA processing</keyword>
<keyword evidence="18" id="KW-1185">Reference proteome</keyword>
<dbReference type="InterPro" id="IPR023267">
    <property type="entry name" value="RCMT"/>
</dbReference>
<evidence type="ECO:0000313" key="18">
    <source>
        <dbReference type="Proteomes" id="UP000294593"/>
    </source>
</evidence>
<dbReference type="NCBIfam" id="NF008149">
    <property type="entry name" value="PRK10901.1"/>
    <property type="match status" value="1"/>
</dbReference>
<dbReference type="Proteomes" id="UP000294593">
    <property type="component" value="Unassembled WGS sequence"/>
</dbReference>
<evidence type="ECO:0000256" key="7">
    <source>
        <dbReference type="ARBA" id="ARBA00022603"/>
    </source>
</evidence>
<evidence type="ECO:0000259" key="16">
    <source>
        <dbReference type="PROSITE" id="PS51686"/>
    </source>
</evidence>
<evidence type="ECO:0000256" key="10">
    <source>
        <dbReference type="ARBA" id="ARBA00022884"/>
    </source>
</evidence>
<feature type="region of interest" description="Disordered" evidence="15">
    <location>
        <begin position="1"/>
        <end position="20"/>
    </location>
</feature>
<evidence type="ECO:0000256" key="9">
    <source>
        <dbReference type="ARBA" id="ARBA00022691"/>
    </source>
</evidence>
<dbReference type="Gene3D" id="1.10.287.730">
    <property type="entry name" value="Helix hairpin bin"/>
    <property type="match status" value="1"/>
</dbReference>
<feature type="binding site" evidence="14">
    <location>
        <begin position="288"/>
        <end position="294"/>
    </location>
    <ligand>
        <name>S-adenosyl-L-methionine</name>
        <dbReference type="ChEBI" id="CHEBI:59789"/>
    </ligand>
</feature>
<feature type="active site" description="Nucleophile" evidence="14">
    <location>
        <position position="412"/>
    </location>
</feature>
<dbReference type="GO" id="GO:0005829">
    <property type="term" value="C:cytosol"/>
    <property type="evidence" value="ECO:0007669"/>
    <property type="project" value="TreeGrafter"/>
</dbReference>
<evidence type="ECO:0000313" key="17">
    <source>
        <dbReference type="EMBL" id="TDP88440.1"/>
    </source>
</evidence>
<evidence type="ECO:0000256" key="14">
    <source>
        <dbReference type="PROSITE-ProRule" id="PRU01023"/>
    </source>
</evidence>
<dbReference type="PANTHER" id="PTHR22807">
    <property type="entry name" value="NOP2 YEAST -RELATED NOL1/NOP2/FMU SUN DOMAIN-CONTAINING"/>
    <property type="match status" value="1"/>
</dbReference>
<evidence type="ECO:0000256" key="8">
    <source>
        <dbReference type="ARBA" id="ARBA00022679"/>
    </source>
</evidence>
<evidence type="ECO:0000256" key="6">
    <source>
        <dbReference type="ARBA" id="ARBA00022552"/>
    </source>
</evidence>
<comment type="caution">
    <text evidence="17">The sequence shown here is derived from an EMBL/GenBank/DDBJ whole genome shotgun (WGS) entry which is preliminary data.</text>
</comment>
<dbReference type="InterPro" id="IPR029063">
    <property type="entry name" value="SAM-dependent_MTases_sf"/>
</dbReference>
<dbReference type="Pfam" id="PF22458">
    <property type="entry name" value="RsmF-B_ferredox"/>
    <property type="match status" value="1"/>
</dbReference>
<dbReference type="EC" id="2.1.1.176" evidence="4"/>
<gene>
    <name evidence="17" type="ORF">EV672_101589</name>
</gene>
<comment type="function">
    <text evidence="1">Specifically methylates the cytosine at position 967 (m5C967) of 16S rRNA.</text>
</comment>
<comment type="catalytic activity">
    <reaction evidence="13">
        <text>cytidine(967) in 16S rRNA + S-adenosyl-L-methionine = 5-methylcytidine(967) in 16S rRNA + S-adenosyl-L-homocysteine + H(+)</text>
        <dbReference type="Rhea" id="RHEA:42748"/>
        <dbReference type="Rhea" id="RHEA-COMP:10219"/>
        <dbReference type="Rhea" id="RHEA-COMP:10220"/>
        <dbReference type="ChEBI" id="CHEBI:15378"/>
        <dbReference type="ChEBI" id="CHEBI:57856"/>
        <dbReference type="ChEBI" id="CHEBI:59789"/>
        <dbReference type="ChEBI" id="CHEBI:74483"/>
        <dbReference type="ChEBI" id="CHEBI:82748"/>
        <dbReference type="EC" id="2.1.1.176"/>
    </reaction>
</comment>
<evidence type="ECO:0000256" key="15">
    <source>
        <dbReference type="SAM" id="MobiDB-lite"/>
    </source>
</evidence>
<dbReference type="AlphaFoldDB" id="A0A4R6RP52"/>
<dbReference type="GO" id="GO:0070475">
    <property type="term" value="P:rRNA base methylation"/>
    <property type="evidence" value="ECO:0007669"/>
    <property type="project" value="TreeGrafter"/>
</dbReference>
<dbReference type="CDD" id="cd02440">
    <property type="entry name" value="AdoMet_MTases"/>
    <property type="match status" value="1"/>
</dbReference>
<dbReference type="RefSeq" id="WP_133606050.1">
    <property type="nucleotide sequence ID" value="NZ_SNXW01000001.1"/>
</dbReference>
<dbReference type="Gene3D" id="3.40.50.150">
    <property type="entry name" value="Vaccinia Virus protein VP39"/>
    <property type="match status" value="1"/>
</dbReference>
<feature type="binding site" evidence="14">
    <location>
        <position position="359"/>
    </location>
    <ligand>
        <name>S-adenosyl-L-methionine</name>
        <dbReference type="ChEBI" id="CHEBI:59789"/>
    </ligand>
</feature>
<evidence type="ECO:0000256" key="2">
    <source>
        <dbReference type="ARBA" id="ARBA00004496"/>
    </source>
</evidence>
<dbReference type="Pfam" id="PF01029">
    <property type="entry name" value="NusB"/>
    <property type="match status" value="1"/>
</dbReference>
<name>A0A4R6RP52_9BURK</name>
<comment type="subcellular location">
    <subcellularLocation>
        <location evidence="2">Cytoplasm</location>
    </subcellularLocation>
</comment>
<dbReference type="InterPro" id="IPR054728">
    <property type="entry name" value="RsmB-like_ferredoxin"/>
</dbReference>
<keyword evidence="7 14" id="KW-0489">Methyltransferase</keyword>
<evidence type="ECO:0000256" key="4">
    <source>
        <dbReference type="ARBA" id="ARBA00012140"/>
    </source>
</evidence>
<dbReference type="InterPro" id="IPR004573">
    <property type="entry name" value="rRNA_ssu_MeTfrase_B"/>
</dbReference>
<organism evidence="17 18">
    <name type="scientific">Aquabacterium commune</name>
    <dbReference type="NCBI Taxonomy" id="70586"/>
    <lineage>
        <taxon>Bacteria</taxon>
        <taxon>Pseudomonadati</taxon>
        <taxon>Pseudomonadota</taxon>
        <taxon>Betaproteobacteria</taxon>
        <taxon>Burkholderiales</taxon>
        <taxon>Aquabacterium</taxon>
    </lineage>
</organism>
<evidence type="ECO:0000256" key="3">
    <source>
        <dbReference type="ARBA" id="ARBA00007494"/>
    </source>
</evidence>
<keyword evidence="5" id="KW-0963">Cytoplasm</keyword>
<dbReference type="Gene3D" id="1.10.940.10">
    <property type="entry name" value="NusB-like"/>
    <property type="match status" value="1"/>
</dbReference>
<dbReference type="PROSITE" id="PS51686">
    <property type="entry name" value="SAM_MT_RSMB_NOP"/>
    <property type="match status" value="1"/>
</dbReference>
<sequence length="473" mass="50700">MSQRPASSAPAAPRTATPAHPHSLPLWQLLSRCAEAVAAVRQGQSLTDVLAALPPAERPGTQALSFAVLRRLGTALALRQALVPKAPAPWVDGLLLSALALACGDEYARHTLVDQAVDACKRRARPASGLVNAVLRRFLREEADLLAALEDDDVAHFNHPAWWIRRLQRDWPEHWQAMLMANQTQPPMTLRANVRHGSSAAYRARLIEAGLLAPDSAPTATAQASAPPLEPEGFDPIVLPRGVPVQQLPGFAEGDASVQDAAAQLAAPLLVHAGGRPLPAGARVLDACAAPGGKTAHLLELADLDVTALDSDPQRLVRVNETLQRLGLGPNDHTRTVAADASQPATWWDGQAFDAILLDAPCSASGIVRRHPDVRWLRRESDLTALARTQDALLDALWPLLKPGGHLLYCTCSIFRIEGQERIDAFLQRTPGARALPSPGHLRPVVEYLDPIAAPASRGMGDGFFYALLSKPS</sequence>
<evidence type="ECO:0000256" key="12">
    <source>
        <dbReference type="ARBA" id="ARBA00031088"/>
    </source>
</evidence>
<feature type="domain" description="SAM-dependent MTase RsmB/NOP-type" evidence="16">
    <location>
        <begin position="178"/>
        <end position="472"/>
    </location>
</feature>
<dbReference type="GO" id="GO:0003723">
    <property type="term" value="F:RNA binding"/>
    <property type="evidence" value="ECO:0007669"/>
    <property type="project" value="UniProtKB-UniRule"/>
</dbReference>
<dbReference type="InterPro" id="IPR001678">
    <property type="entry name" value="MeTrfase_RsmB-F_NOP2_dom"/>
</dbReference>
<evidence type="ECO:0000256" key="11">
    <source>
        <dbReference type="ARBA" id="ARBA00030399"/>
    </source>
</evidence>
<feature type="binding site" evidence="14">
    <location>
        <position position="340"/>
    </location>
    <ligand>
        <name>S-adenosyl-L-methionine</name>
        <dbReference type="ChEBI" id="CHEBI:59789"/>
    </ligand>
</feature>
<accession>A0A4R6RP52</accession>
<dbReference type="InterPro" id="IPR035926">
    <property type="entry name" value="NusB-like_sf"/>
</dbReference>
<dbReference type="OrthoDB" id="9810297at2"/>
<keyword evidence="9 14" id="KW-0949">S-adenosyl-L-methionine</keyword>
<dbReference type="NCBIfam" id="TIGR00563">
    <property type="entry name" value="rsmB"/>
    <property type="match status" value="1"/>
</dbReference>
<dbReference type="InterPro" id="IPR006027">
    <property type="entry name" value="NusB_RsmB_TIM44"/>
</dbReference>
<proteinExistence type="inferred from homology"/>
<reference evidence="17 18" key="1">
    <citation type="submission" date="2019-03" db="EMBL/GenBank/DDBJ databases">
        <title>Genomic Encyclopedia of Type Strains, Phase IV (KMG-IV): sequencing the most valuable type-strain genomes for metagenomic binning, comparative biology and taxonomic classification.</title>
        <authorList>
            <person name="Goeker M."/>
        </authorList>
    </citation>
    <scope>NUCLEOTIDE SEQUENCE [LARGE SCALE GENOMIC DNA]</scope>
    <source>
        <strain evidence="17 18">DSM 11901</strain>
    </source>
</reference>
<dbReference type="InterPro" id="IPR018314">
    <property type="entry name" value="RsmB/NOL1/NOP2-like_CS"/>
</dbReference>
<dbReference type="InterPro" id="IPR049560">
    <property type="entry name" value="MeTrfase_RsmB-F_NOP2_cat"/>
</dbReference>
<keyword evidence="10 14" id="KW-0694">RNA-binding</keyword>
<dbReference type="GO" id="GO:0006355">
    <property type="term" value="P:regulation of DNA-templated transcription"/>
    <property type="evidence" value="ECO:0007669"/>
    <property type="project" value="InterPro"/>
</dbReference>
<dbReference type="Pfam" id="PF01189">
    <property type="entry name" value="Methyltr_RsmB-F"/>
    <property type="match status" value="1"/>
</dbReference>
<dbReference type="Gene3D" id="3.30.70.1170">
    <property type="entry name" value="Sun protein, domain 3"/>
    <property type="match status" value="1"/>
</dbReference>
<comment type="similarity">
    <text evidence="3 14">Belongs to the class I-like SAM-binding methyltransferase superfamily. RsmB/NOP family.</text>
</comment>
<evidence type="ECO:0000256" key="13">
    <source>
        <dbReference type="ARBA" id="ARBA00047283"/>
    </source>
</evidence>
<evidence type="ECO:0000256" key="1">
    <source>
        <dbReference type="ARBA" id="ARBA00002724"/>
    </source>
</evidence>